<dbReference type="RefSeq" id="WP_115733085.1">
    <property type="nucleotide sequence ID" value="NZ_BAAAVY010000037.1"/>
</dbReference>
<feature type="domain" description="Zinc finger CGNR" evidence="1">
    <location>
        <begin position="150"/>
        <end position="190"/>
    </location>
</feature>
<name>A0A380WQR0_AMIAI</name>
<dbReference type="AlphaFoldDB" id="A0A380WQR0"/>
<evidence type="ECO:0000313" key="3">
    <source>
        <dbReference type="Proteomes" id="UP000254701"/>
    </source>
</evidence>
<sequence>MNADIPPLTGELLGLDLINTHARSGTGSIDHLATPDGLRAWVALQAERLGDFGGDALAKVSQADLAAIHSLRACASRLVDHVRHGKTPSDASLRELNQTLSAAPVHLELRWAGSSMAAETRRTGSVIADLAAHLAEAVAFVLTDPGVRTIRKCEAEDCTMLFLPASSRRRWCAAARCGNRMRVARYYQRHKDS</sequence>
<dbReference type="SUPFAM" id="SSF160904">
    <property type="entry name" value="Jann2411-like"/>
    <property type="match status" value="1"/>
</dbReference>
<dbReference type="Proteomes" id="UP000254701">
    <property type="component" value="Unassembled WGS sequence"/>
</dbReference>
<gene>
    <name evidence="2" type="ORF">NCTC10684_04434</name>
</gene>
<dbReference type="Gene3D" id="1.10.3300.10">
    <property type="entry name" value="Jann2411-like domain"/>
    <property type="match status" value="1"/>
</dbReference>
<proteinExistence type="predicted"/>
<dbReference type="InterPro" id="IPR010852">
    <property type="entry name" value="ABATE"/>
</dbReference>
<reference evidence="2 3" key="1">
    <citation type="submission" date="2018-06" db="EMBL/GenBank/DDBJ databases">
        <authorList>
            <consortium name="Pathogen Informatics"/>
            <person name="Doyle S."/>
        </authorList>
    </citation>
    <scope>NUCLEOTIDE SEQUENCE [LARGE SCALE GENOMIC DNA]</scope>
    <source>
        <strain evidence="2 3">NCTC10684</strain>
    </source>
</reference>
<organism evidence="2 3">
    <name type="scientific">Aminobacter aminovorans</name>
    <name type="common">Chelatobacter heintzii</name>
    <dbReference type="NCBI Taxonomy" id="83263"/>
    <lineage>
        <taxon>Bacteria</taxon>
        <taxon>Pseudomonadati</taxon>
        <taxon>Pseudomonadota</taxon>
        <taxon>Alphaproteobacteria</taxon>
        <taxon>Hyphomicrobiales</taxon>
        <taxon>Phyllobacteriaceae</taxon>
        <taxon>Aminobacter</taxon>
    </lineage>
</organism>
<dbReference type="OrthoDB" id="9808437at2"/>
<evidence type="ECO:0000313" key="2">
    <source>
        <dbReference type="EMBL" id="SUU91171.1"/>
    </source>
</evidence>
<dbReference type="Pfam" id="PF07336">
    <property type="entry name" value="ABATE"/>
    <property type="match status" value="1"/>
</dbReference>
<dbReference type="PANTHER" id="PTHR35525:SF3">
    <property type="entry name" value="BLL6575 PROTEIN"/>
    <property type="match status" value="1"/>
</dbReference>
<dbReference type="InterPro" id="IPR021005">
    <property type="entry name" value="Znf_CGNR"/>
</dbReference>
<accession>A0A380WQR0</accession>
<evidence type="ECO:0000259" key="1">
    <source>
        <dbReference type="Pfam" id="PF11706"/>
    </source>
</evidence>
<dbReference type="InterPro" id="IPR023286">
    <property type="entry name" value="ABATE_dom_sf"/>
</dbReference>
<dbReference type="PANTHER" id="PTHR35525">
    <property type="entry name" value="BLL6575 PROTEIN"/>
    <property type="match status" value="1"/>
</dbReference>
<dbReference type="Pfam" id="PF11706">
    <property type="entry name" value="zf-CGNR"/>
    <property type="match status" value="1"/>
</dbReference>
<protein>
    <submittedName>
        <fullName evidence="2">Conserved protein containing a Zn-ribbon-like motif, possibly RNA-binding</fullName>
    </submittedName>
</protein>
<dbReference type="EMBL" id="UFSM01000001">
    <property type="protein sequence ID" value="SUU91171.1"/>
    <property type="molecule type" value="Genomic_DNA"/>
</dbReference>